<dbReference type="PANTHER" id="PTHR34094:SF1">
    <property type="entry name" value="PROTEIN FAM185A"/>
    <property type="match status" value="1"/>
</dbReference>
<dbReference type="PANTHER" id="PTHR34094">
    <property type="match status" value="1"/>
</dbReference>
<dbReference type="OrthoDB" id="9804829at2"/>
<dbReference type="Proteomes" id="UP000294292">
    <property type="component" value="Chromosome"/>
</dbReference>
<protein>
    <submittedName>
        <fullName evidence="2">DUF1700 domain-containing protein</fullName>
    </submittedName>
</protein>
<evidence type="ECO:0000259" key="1">
    <source>
        <dbReference type="Pfam" id="PF13349"/>
    </source>
</evidence>
<dbReference type="RefSeq" id="WP_134209867.1">
    <property type="nucleotide sequence ID" value="NZ_CP038015.1"/>
</dbReference>
<proteinExistence type="predicted"/>
<sequence length="336" mass="37461">MEKSLYLEELKNELGNLKPDELKDIISDFNEYFANGNKDGKTDLEIIESLGTSKFIASELLKAYTEDDMIPENLPVAGEYRKVDMQIENGHLTIEPSHDEIAHVNMSDHSNQTLLSMDVMGDTLMIKVKQSRRFFPFGIGMKVPVVSVKLPVRMYESIKVNNDNGSTKGHSLRAEVVAIESDNGRIELSQVVATQLRTISDNGRIMLTKVQVTELEVESDNGRLELSNVKADVVRAKSDNGRIELHDVQAMIEAKTDNGRIVGYVKILTRPISLKTDNGSIELTMNHKPEHATIRVDRDWGKVSVFGEKSRDMIFGDGSVLIQLSSDNGSITVKEA</sequence>
<dbReference type="Pfam" id="PF13349">
    <property type="entry name" value="DUF4097"/>
    <property type="match status" value="1"/>
</dbReference>
<keyword evidence="3" id="KW-1185">Reference proteome</keyword>
<dbReference type="Gene3D" id="2.160.20.120">
    <property type="match status" value="1"/>
</dbReference>
<dbReference type="KEGG" id="panc:E2636_08775"/>
<dbReference type="Pfam" id="PF22564">
    <property type="entry name" value="HAAS"/>
    <property type="match status" value="1"/>
</dbReference>
<name>A0A4P6ZXP2_9BACL</name>
<dbReference type="AlphaFoldDB" id="A0A4P6ZXP2"/>
<gene>
    <name evidence="2" type="ORF">E2636_08775</name>
</gene>
<dbReference type="InterPro" id="IPR025164">
    <property type="entry name" value="Toastrack_DUF4097"/>
</dbReference>
<evidence type="ECO:0000313" key="2">
    <source>
        <dbReference type="EMBL" id="QBP41221.1"/>
    </source>
</evidence>
<organism evidence="2 3">
    <name type="scientific">Paenisporosarcina antarctica</name>
    <dbReference type="NCBI Taxonomy" id="417367"/>
    <lineage>
        <taxon>Bacteria</taxon>
        <taxon>Bacillati</taxon>
        <taxon>Bacillota</taxon>
        <taxon>Bacilli</taxon>
        <taxon>Bacillales</taxon>
        <taxon>Caryophanaceae</taxon>
        <taxon>Paenisporosarcina</taxon>
    </lineage>
</organism>
<feature type="domain" description="DUF4097" evidence="1">
    <location>
        <begin position="82"/>
        <end position="333"/>
    </location>
</feature>
<evidence type="ECO:0000313" key="3">
    <source>
        <dbReference type="Proteomes" id="UP000294292"/>
    </source>
</evidence>
<dbReference type="EMBL" id="CP038015">
    <property type="protein sequence ID" value="QBP41221.1"/>
    <property type="molecule type" value="Genomic_DNA"/>
</dbReference>
<accession>A0A4P6ZXP2</accession>
<reference evidence="2 3" key="1">
    <citation type="submission" date="2019-03" db="EMBL/GenBank/DDBJ databases">
        <title>Complete genome sequence of Paenisporosarcina antarctica CGMCC 1.6503T.</title>
        <authorList>
            <person name="Rong J.-C."/>
            <person name="Chi N.-Y."/>
            <person name="Zhang Q.-F."/>
        </authorList>
    </citation>
    <scope>NUCLEOTIDE SEQUENCE [LARGE SCALE GENOMIC DNA]</scope>
    <source>
        <strain evidence="2 3">CGMCC 1.6503</strain>
    </source>
</reference>